<evidence type="ECO:0000313" key="8">
    <source>
        <dbReference type="Proteomes" id="UP000297403"/>
    </source>
</evidence>
<evidence type="ECO:0000256" key="5">
    <source>
        <dbReference type="SAM" id="MobiDB-lite"/>
    </source>
</evidence>
<dbReference type="PROSITE" id="PS00092">
    <property type="entry name" value="N6_MTASE"/>
    <property type="match status" value="1"/>
</dbReference>
<name>A0AAQ2C545_9MICO</name>
<dbReference type="Pfam" id="PF01555">
    <property type="entry name" value="N6_N4_Mtase"/>
    <property type="match status" value="1"/>
</dbReference>
<feature type="region of interest" description="Disordered" evidence="5">
    <location>
        <begin position="386"/>
        <end position="405"/>
    </location>
</feature>
<evidence type="ECO:0000256" key="2">
    <source>
        <dbReference type="ARBA" id="ARBA00022603"/>
    </source>
</evidence>
<dbReference type="InterPro" id="IPR002052">
    <property type="entry name" value="DNA_methylase_N6_adenine_CS"/>
</dbReference>
<comment type="caution">
    <text evidence="7">The sequence shown here is derived from an EMBL/GenBank/DDBJ whole genome shotgun (WGS) entry which is preliminary data.</text>
</comment>
<dbReference type="InterPro" id="IPR002295">
    <property type="entry name" value="N4/N6-MTase_EcoPI_Mod-like"/>
</dbReference>
<accession>A0AAQ2C545</accession>
<protein>
    <submittedName>
        <fullName evidence="7">Site-specific DNA-methyltransferase</fullName>
    </submittedName>
</protein>
<comment type="similarity">
    <text evidence="1">Belongs to the N(4)/N(6)-methyltransferase family.</text>
</comment>
<dbReference type="Gene3D" id="3.40.50.150">
    <property type="entry name" value="Vaccinia Virus protein VP39"/>
    <property type="match status" value="1"/>
</dbReference>
<dbReference type="InterPro" id="IPR002941">
    <property type="entry name" value="DNA_methylase_N4/N6"/>
</dbReference>
<keyword evidence="8" id="KW-1185">Reference proteome</keyword>
<dbReference type="PIRSF" id="PIRSF015855">
    <property type="entry name" value="TypeIII_Mtase_mKpnI"/>
    <property type="match status" value="1"/>
</dbReference>
<dbReference type="Proteomes" id="UP000297403">
    <property type="component" value="Unassembled WGS sequence"/>
</dbReference>
<evidence type="ECO:0000313" key="7">
    <source>
        <dbReference type="EMBL" id="TFC44898.1"/>
    </source>
</evidence>
<dbReference type="InterPro" id="IPR001091">
    <property type="entry name" value="RM_Methyltransferase"/>
</dbReference>
<evidence type="ECO:0000259" key="6">
    <source>
        <dbReference type="Pfam" id="PF01555"/>
    </source>
</evidence>
<organism evidence="7 8">
    <name type="scientific">Cryobacterium shii</name>
    <dbReference type="NCBI Taxonomy" id="1259235"/>
    <lineage>
        <taxon>Bacteria</taxon>
        <taxon>Bacillati</taxon>
        <taxon>Actinomycetota</taxon>
        <taxon>Actinomycetes</taxon>
        <taxon>Micrococcales</taxon>
        <taxon>Microbacteriaceae</taxon>
        <taxon>Cryobacterium</taxon>
    </lineage>
</organism>
<keyword evidence="3" id="KW-0808">Transferase</keyword>
<dbReference type="InterPro" id="IPR029063">
    <property type="entry name" value="SAM-dependent_MTases_sf"/>
</dbReference>
<dbReference type="SUPFAM" id="SSF53335">
    <property type="entry name" value="S-adenosyl-L-methionine-dependent methyltransferases"/>
    <property type="match status" value="1"/>
</dbReference>
<keyword evidence="2" id="KW-0489">Methyltransferase</keyword>
<dbReference type="GO" id="GO:0003677">
    <property type="term" value="F:DNA binding"/>
    <property type="evidence" value="ECO:0007669"/>
    <property type="project" value="InterPro"/>
</dbReference>
<dbReference type="AlphaFoldDB" id="A0AAQ2C545"/>
<evidence type="ECO:0000256" key="4">
    <source>
        <dbReference type="ARBA" id="ARBA00022691"/>
    </source>
</evidence>
<reference evidence="7 8" key="1">
    <citation type="submission" date="2019-03" db="EMBL/GenBank/DDBJ databases">
        <title>Genomics of glacier-inhabiting Cryobacterium strains.</title>
        <authorList>
            <person name="Liu Q."/>
            <person name="Xin Y.-H."/>
        </authorList>
    </citation>
    <scope>NUCLEOTIDE SEQUENCE [LARGE SCALE GENOMIC DNA]</scope>
    <source>
        <strain evidence="8">TMT1-22</strain>
    </source>
</reference>
<evidence type="ECO:0000256" key="3">
    <source>
        <dbReference type="ARBA" id="ARBA00022679"/>
    </source>
</evidence>
<evidence type="ECO:0000256" key="1">
    <source>
        <dbReference type="ARBA" id="ARBA00006594"/>
    </source>
</evidence>
<dbReference type="PRINTS" id="PR00508">
    <property type="entry name" value="S21N4MTFRASE"/>
</dbReference>
<gene>
    <name evidence="7" type="ORF">E3O49_11305</name>
</gene>
<dbReference type="GO" id="GO:0032259">
    <property type="term" value="P:methylation"/>
    <property type="evidence" value="ECO:0007669"/>
    <property type="project" value="UniProtKB-KW"/>
</dbReference>
<feature type="compositionally biased region" description="Acidic residues" evidence="5">
    <location>
        <begin position="395"/>
        <end position="405"/>
    </location>
</feature>
<sequence length="693" mass="77563">MDKLELQSADVTAKNVEAIAALFPQVVTEGSDDEGNLVHRIDFEALRQELSDYAVDDAKEVYQIDWPGKLAAEFASNAPIAKTLRPNRADSVSFDTTKNLFIEGDNLEALKLLQESYLGKVRLIYIDPPYNTGGDLVYRDDFATSKQEYLWRSGQVNEAGERLVANTQANGRFHSDWLSMIYPRLRLAKRFLAQDGVILVSIDDAEQASLRRLMDEVFGEQNFIAQLIWEKGRKNDAKFFSNGHEYVMVYAKSKSYLREQKTVWREEKPGAREIWDEYLRLRELHGAAGAAIEKDLSAWFTALPRTDPSKKWARYKRVDANGPWRDDNISWPGGGGPRYDVIHPVTGQPCKVPERGWIWPDPETMKEKIRLGIVVFRDDHTEPPFRKSHLRPIAGEDDDADVQQDNDDDVELAVQVRGTYFYKQSQVSVKHLRGLMGAQVFNNPKDHTELSRLFEYVLGGKSGIVMDFFAGSGTTAEAVFDLCARTGLNCPVILVQLPERLEDNLKTATGSSKTTIQNAIKLLEKLGKPLTIAELTKIRIGKAGELVVANRKPSDWNGDGGFRAFTIDTSNFADVAMTPDTADQVTLVDLVESVKTDRSSEDVLFEVLIDWGVDLSSPISVEPIGGHEVLSVEDDALLACFDDGLDDDLIRNLAKRKPLKAVFKDTAFATDAARINAGQIFEQLSPDTNVKVL</sequence>
<dbReference type="GO" id="GO:0008170">
    <property type="term" value="F:N-methyltransferase activity"/>
    <property type="evidence" value="ECO:0007669"/>
    <property type="project" value="InterPro"/>
</dbReference>
<proteinExistence type="inferred from homology"/>
<feature type="domain" description="DNA methylase N-4/N-6" evidence="6">
    <location>
        <begin position="121"/>
        <end position="479"/>
    </location>
</feature>
<keyword evidence="4" id="KW-0949">S-adenosyl-L-methionine</keyword>
<dbReference type="EMBL" id="SOFY01000061">
    <property type="protein sequence ID" value="TFC44898.1"/>
    <property type="molecule type" value="Genomic_DNA"/>
</dbReference>